<dbReference type="Gene3D" id="1.10.10.10">
    <property type="entry name" value="Winged helix-like DNA-binding domain superfamily/Winged helix DNA-binding domain"/>
    <property type="match status" value="1"/>
</dbReference>
<dbReference type="STRING" id="593750.Metfor_2166"/>
<accession>L0HEN4</accession>
<proteinExistence type="predicted"/>
<dbReference type="KEGG" id="mfo:Metfor_2166"/>
<dbReference type="InParanoid" id="L0HEN4"/>
<keyword evidence="2" id="KW-0238">DNA-binding</keyword>
<dbReference type="InterPro" id="IPR036390">
    <property type="entry name" value="WH_DNA-bd_sf"/>
</dbReference>
<dbReference type="OrthoDB" id="195102at2157"/>
<keyword evidence="4" id="KW-1133">Transmembrane helix</keyword>
<organism evidence="6 7">
    <name type="scientific">Methanoregula formicica (strain DSM 22288 / NBRC 105244 / SMSP)</name>
    <dbReference type="NCBI Taxonomy" id="593750"/>
    <lineage>
        <taxon>Archaea</taxon>
        <taxon>Methanobacteriati</taxon>
        <taxon>Methanobacteriota</taxon>
        <taxon>Stenosarchaea group</taxon>
        <taxon>Methanomicrobia</taxon>
        <taxon>Methanomicrobiales</taxon>
        <taxon>Methanoregulaceae</taxon>
        <taxon>Methanoregula</taxon>
    </lineage>
</organism>
<dbReference type="InterPro" id="IPR001845">
    <property type="entry name" value="HTH_ArsR_DNA-bd_dom"/>
</dbReference>
<sequence length="175" mass="19408">MNSEKIILTKELFRVLSSDTRITILKKLAQRRRTISELSRELKIAKSTVHEHLALMTGAGLITPVPDEHEWKYYEITQNGANLLAPENSIPISILLTTTGFLFLAGSITAFVVAWFSVKQPLVSTPMHGGGYPGYLYPDLLSTSIGILLLIAGILVLIRLFRIRTSFKADSLQPS</sequence>
<evidence type="ECO:0000256" key="1">
    <source>
        <dbReference type="ARBA" id="ARBA00023015"/>
    </source>
</evidence>
<keyword evidence="3" id="KW-0804">Transcription</keyword>
<dbReference type="InterPro" id="IPR036388">
    <property type="entry name" value="WH-like_DNA-bd_sf"/>
</dbReference>
<evidence type="ECO:0000256" key="4">
    <source>
        <dbReference type="SAM" id="Phobius"/>
    </source>
</evidence>
<dbReference type="AlphaFoldDB" id="L0HEN4"/>
<dbReference type="SUPFAM" id="SSF46785">
    <property type="entry name" value="Winged helix' DNA-binding domain"/>
    <property type="match status" value="1"/>
</dbReference>
<dbReference type="CDD" id="cd00090">
    <property type="entry name" value="HTH_ARSR"/>
    <property type="match status" value="1"/>
</dbReference>
<protein>
    <submittedName>
        <fullName evidence="6">Putative transcriptional regulator</fullName>
    </submittedName>
</protein>
<keyword evidence="1" id="KW-0805">Transcription regulation</keyword>
<name>L0HEN4_METFS</name>
<dbReference type="eggNOG" id="arCOG01683">
    <property type="taxonomic scope" value="Archaea"/>
</dbReference>
<dbReference type="InterPro" id="IPR011991">
    <property type="entry name" value="ArsR-like_HTH"/>
</dbReference>
<evidence type="ECO:0000256" key="3">
    <source>
        <dbReference type="ARBA" id="ARBA00023163"/>
    </source>
</evidence>
<keyword evidence="7" id="KW-1185">Reference proteome</keyword>
<gene>
    <name evidence="6" type="ordered locus">Metfor_2166</name>
</gene>
<reference evidence="6 7" key="2">
    <citation type="journal article" date="2014" name="Genome Announc.">
        <title>Complete Genome Sequence of Methanoregula formicica SMSPT, a Mesophilic Hydrogenotrophic Methanogen Isolated from a Methanogenic Upflow Anaerobic Sludge Blanket Reactor.</title>
        <authorList>
            <person name="Yamamoto K."/>
            <person name="Tamaki H."/>
            <person name="Cadillo-Quiroz H."/>
            <person name="Imachi H."/>
            <person name="Kyrpides N."/>
            <person name="Woyke T."/>
            <person name="Goodwin L."/>
            <person name="Zinder S.H."/>
            <person name="Kamagata Y."/>
            <person name="Liu W.T."/>
        </authorList>
    </citation>
    <scope>NUCLEOTIDE SEQUENCE [LARGE SCALE GENOMIC DNA]</scope>
    <source>
        <strain evidence="7">DSM 22288 / NBRC 105244 / SMSP</strain>
    </source>
</reference>
<feature type="domain" description="HTH arsR-type" evidence="5">
    <location>
        <begin position="1"/>
        <end position="95"/>
    </location>
</feature>
<dbReference type="GeneID" id="14309558"/>
<dbReference type="PANTHER" id="PTHR33154">
    <property type="entry name" value="TRANSCRIPTIONAL REGULATOR, ARSR FAMILY"/>
    <property type="match status" value="1"/>
</dbReference>
<keyword evidence="4" id="KW-0812">Transmembrane</keyword>
<feature type="transmembrane region" description="Helical" evidence="4">
    <location>
        <begin position="136"/>
        <end position="158"/>
    </location>
</feature>
<feature type="transmembrane region" description="Helical" evidence="4">
    <location>
        <begin position="94"/>
        <end position="116"/>
    </location>
</feature>
<dbReference type="GO" id="GO:0003677">
    <property type="term" value="F:DNA binding"/>
    <property type="evidence" value="ECO:0007669"/>
    <property type="project" value="UniProtKB-KW"/>
</dbReference>
<evidence type="ECO:0000256" key="2">
    <source>
        <dbReference type="ARBA" id="ARBA00023125"/>
    </source>
</evidence>
<dbReference type="RefSeq" id="WP_015286135.1">
    <property type="nucleotide sequence ID" value="NC_019943.1"/>
</dbReference>
<dbReference type="Proteomes" id="UP000010824">
    <property type="component" value="Chromosome"/>
</dbReference>
<dbReference type="InterPro" id="IPR051081">
    <property type="entry name" value="HTH_MetalResp_TranReg"/>
</dbReference>
<evidence type="ECO:0000259" key="5">
    <source>
        <dbReference type="PROSITE" id="PS50987"/>
    </source>
</evidence>
<dbReference type="HOGENOM" id="CLU_127461_0_0_2"/>
<keyword evidence="4" id="KW-0472">Membrane</keyword>
<dbReference type="PROSITE" id="PS50987">
    <property type="entry name" value="HTH_ARSR_2"/>
    <property type="match status" value="1"/>
</dbReference>
<dbReference type="PANTHER" id="PTHR33154:SF38">
    <property type="entry name" value="HTH ARSR-TYPE DOMAIN-CONTAINING PROTEIN"/>
    <property type="match status" value="1"/>
</dbReference>
<evidence type="ECO:0000313" key="6">
    <source>
        <dbReference type="EMBL" id="AGB03172.1"/>
    </source>
</evidence>
<dbReference type="Pfam" id="PF01022">
    <property type="entry name" value="HTH_5"/>
    <property type="match status" value="1"/>
</dbReference>
<dbReference type="SMART" id="SM00418">
    <property type="entry name" value="HTH_ARSR"/>
    <property type="match status" value="1"/>
</dbReference>
<evidence type="ECO:0000313" key="7">
    <source>
        <dbReference type="Proteomes" id="UP000010824"/>
    </source>
</evidence>
<dbReference type="GO" id="GO:0003700">
    <property type="term" value="F:DNA-binding transcription factor activity"/>
    <property type="evidence" value="ECO:0007669"/>
    <property type="project" value="InterPro"/>
</dbReference>
<dbReference type="EMBL" id="CP003167">
    <property type="protein sequence ID" value="AGB03172.1"/>
    <property type="molecule type" value="Genomic_DNA"/>
</dbReference>
<reference evidence="7" key="1">
    <citation type="submission" date="2011-12" db="EMBL/GenBank/DDBJ databases">
        <title>Complete sequence of Methanoregula formicicum SMSP.</title>
        <authorList>
            <person name="Lucas S."/>
            <person name="Han J."/>
            <person name="Lapidus A."/>
            <person name="Cheng J.-F."/>
            <person name="Goodwin L."/>
            <person name="Pitluck S."/>
            <person name="Peters L."/>
            <person name="Ovchinnikova G."/>
            <person name="Teshima H."/>
            <person name="Detter J.C."/>
            <person name="Han C."/>
            <person name="Tapia R."/>
            <person name="Land M."/>
            <person name="Hauser L."/>
            <person name="Kyrpides N."/>
            <person name="Ivanova N."/>
            <person name="Pagani I."/>
            <person name="Imachi H."/>
            <person name="Tamaki H."/>
            <person name="Sekiguchi Y."/>
            <person name="Kamagata Y."/>
            <person name="Cadillo-Quiroz H."/>
            <person name="Zinder S."/>
            <person name="Liu W.-T."/>
            <person name="Woyke T."/>
        </authorList>
    </citation>
    <scope>NUCLEOTIDE SEQUENCE [LARGE SCALE GENOMIC DNA]</scope>
    <source>
        <strain evidence="7">DSM 22288 / NBRC 105244 / SMSP</strain>
    </source>
</reference>